<sequence>MKRGAVLLLLFLVSLYSYAQSTVGLKEVIVKPNTEKVLIGTKQRKADYGIGGSKDFPFFQTAYFIPSNGVTGFVDRVGLYIYHKHSFLEFAKPAKELLLYLYLPDSAGMPGALFVPEPIHIKPKKNTYWHWVDLSEYSLNLPAQGVFAAVGWVKPSKNDAGPLVGMSNECSDCPFYIYRFMTEDSAWHKIDTNKVPVTDKKNAFRNGLMVRLEVAVEAK</sequence>
<reference evidence="3" key="1">
    <citation type="journal article" date="2019" name="Int. J. Syst. Evol. Microbiol.">
        <title>The Global Catalogue of Microorganisms (GCM) 10K type strain sequencing project: providing services to taxonomists for standard genome sequencing and annotation.</title>
        <authorList>
            <consortium name="The Broad Institute Genomics Platform"/>
            <consortium name="The Broad Institute Genome Sequencing Center for Infectious Disease"/>
            <person name="Wu L."/>
            <person name="Ma J."/>
        </authorList>
    </citation>
    <scope>NUCLEOTIDE SEQUENCE [LARGE SCALE GENOMIC DNA]</scope>
    <source>
        <strain evidence="3">JCM 31319</strain>
    </source>
</reference>
<dbReference type="Proteomes" id="UP001597094">
    <property type="component" value="Unassembled WGS sequence"/>
</dbReference>
<feature type="signal peptide" evidence="1">
    <location>
        <begin position="1"/>
        <end position="19"/>
    </location>
</feature>
<proteinExistence type="predicted"/>
<gene>
    <name evidence="2" type="ORF">ACFQ2O_16310</name>
</gene>
<keyword evidence="3" id="KW-1185">Reference proteome</keyword>
<evidence type="ECO:0000256" key="1">
    <source>
        <dbReference type="SAM" id="SignalP"/>
    </source>
</evidence>
<evidence type="ECO:0000313" key="2">
    <source>
        <dbReference type="EMBL" id="MFD1187780.1"/>
    </source>
</evidence>
<accession>A0ABW3STT4</accession>
<evidence type="ECO:0000313" key="3">
    <source>
        <dbReference type="Proteomes" id="UP001597094"/>
    </source>
</evidence>
<dbReference type="EMBL" id="JBHTLD010000174">
    <property type="protein sequence ID" value="MFD1187780.1"/>
    <property type="molecule type" value="Genomic_DNA"/>
</dbReference>
<comment type="caution">
    <text evidence="2">The sequence shown here is derived from an EMBL/GenBank/DDBJ whole genome shotgun (WGS) entry which is preliminary data.</text>
</comment>
<feature type="chain" id="PRO_5046951413" evidence="1">
    <location>
        <begin position="20"/>
        <end position="219"/>
    </location>
</feature>
<organism evidence="2 3">
    <name type="scientific">Pontibacter rugosus</name>
    <dbReference type="NCBI Taxonomy" id="1745966"/>
    <lineage>
        <taxon>Bacteria</taxon>
        <taxon>Pseudomonadati</taxon>
        <taxon>Bacteroidota</taxon>
        <taxon>Cytophagia</taxon>
        <taxon>Cytophagales</taxon>
        <taxon>Hymenobacteraceae</taxon>
        <taxon>Pontibacter</taxon>
    </lineage>
</organism>
<name>A0ABW3STT4_9BACT</name>
<protein>
    <submittedName>
        <fullName evidence="2">Uncharacterized protein</fullName>
    </submittedName>
</protein>
<keyword evidence="1" id="KW-0732">Signal</keyword>
<dbReference type="RefSeq" id="WP_377530065.1">
    <property type="nucleotide sequence ID" value="NZ_JBHTLD010000174.1"/>
</dbReference>